<gene>
    <name evidence="1" type="ORF">D8771_13870</name>
</gene>
<proteinExistence type="predicted"/>
<dbReference type="EMBL" id="RCIY01000054">
    <property type="protein sequence ID" value="TGG83805.1"/>
    <property type="molecule type" value="Genomic_DNA"/>
</dbReference>
<evidence type="ECO:0000313" key="1">
    <source>
        <dbReference type="EMBL" id="TGG83805.1"/>
    </source>
</evidence>
<organism evidence="1 2">
    <name type="scientific">Streptomyces albus</name>
    <dbReference type="NCBI Taxonomy" id="1888"/>
    <lineage>
        <taxon>Bacteria</taxon>
        <taxon>Bacillati</taxon>
        <taxon>Actinomycetota</taxon>
        <taxon>Actinomycetes</taxon>
        <taxon>Kitasatosporales</taxon>
        <taxon>Streptomycetaceae</taxon>
        <taxon>Streptomyces</taxon>
    </lineage>
</organism>
<dbReference type="Proteomes" id="UP000298111">
    <property type="component" value="Unassembled WGS sequence"/>
</dbReference>
<evidence type="ECO:0000313" key="2">
    <source>
        <dbReference type="Proteomes" id="UP000298111"/>
    </source>
</evidence>
<sequence>MIHPERQHLVRTRELLARDMGMSMGTFRNKKPYTAQGFPAPISSPQARVLLWDGEQTAAYLAGTPVPDLPPAGGEQDLLDRHEAAAELGVKTRSWDAYKTDPLLASHMVVVCGVEHWPRGTVRAFQDTRPGKSSATGRPKGKGNAVPRNQLHAKVAALLDAKPAVTVSEVCDALGVAPATAQRALANLRRERIAQLAGQASLSYAEAAERLGFPPTVRRAALKSLQNAPR</sequence>
<dbReference type="AlphaFoldDB" id="A0A6C1CE22"/>
<protein>
    <submittedName>
        <fullName evidence="1">MarR family transcriptional regulator</fullName>
    </submittedName>
</protein>
<reference evidence="1 2" key="1">
    <citation type="submission" date="2018-10" db="EMBL/GenBank/DDBJ databases">
        <title>Isolation of pseudouridimycin from Streptomyces albus DSM 40763.</title>
        <authorList>
            <person name="Rosenqvist P."/>
            <person name="Metsae-Ketelae M."/>
            <person name="Virta P."/>
        </authorList>
    </citation>
    <scope>NUCLEOTIDE SEQUENCE [LARGE SCALE GENOMIC DNA]</scope>
    <source>
        <strain evidence="1 2">DSM 40763</strain>
    </source>
</reference>
<dbReference type="RefSeq" id="WP_051698819.1">
    <property type="nucleotide sequence ID" value="NZ_BBQG01000020.1"/>
</dbReference>
<accession>A0A6C1CE22</accession>
<name>A0A6C1CE22_9ACTN</name>
<comment type="caution">
    <text evidence="1">The sequence shown here is derived from an EMBL/GenBank/DDBJ whole genome shotgun (WGS) entry which is preliminary data.</text>
</comment>